<protein>
    <submittedName>
        <fullName evidence="7">Uncharacterized protein</fullName>
    </submittedName>
</protein>
<gene>
    <name evidence="7" type="ORF">LWI29_033195</name>
</gene>
<evidence type="ECO:0000313" key="8">
    <source>
        <dbReference type="Proteomes" id="UP001168877"/>
    </source>
</evidence>
<evidence type="ECO:0000256" key="6">
    <source>
        <dbReference type="SAM" id="Phobius"/>
    </source>
</evidence>
<dbReference type="GO" id="GO:0022857">
    <property type="term" value="F:transmembrane transporter activity"/>
    <property type="evidence" value="ECO:0007669"/>
    <property type="project" value="InterPro"/>
</dbReference>
<evidence type="ECO:0000256" key="5">
    <source>
        <dbReference type="ARBA" id="ARBA00023136"/>
    </source>
</evidence>
<reference evidence="7" key="2">
    <citation type="submission" date="2023-06" db="EMBL/GenBank/DDBJ databases">
        <authorList>
            <person name="Swenson N.G."/>
            <person name="Wegrzyn J.L."/>
            <person name="Mcevoy S.L."/>
        </authorList>
    </citation>
    <scope>NUCLEOTIDE SEQUENCE</scope>
    <source>
        <strain evidence="7">NS2018</strain>
        <tissue evidence="7">Leaf</tissue>
    </source>
</reference>
<comment type="caution">
    <text evidence="7">The sequence shown here is derived from an EMBL/GenBank/DDBJ whole genome shotgun (WGS) entry which is preliminary data.</text>
</comment>
<sequence length="156" mass="17166">MVLDGIESSRQTHLAKLLNVQCSPRLLVQVTTFYTKQGSTLMRSIGPNFKIPPAGSLLSLIGLTIFISIPIYDKILVPLARKFTGRPSGITVLQRIGIGLFLYIILSIVNMSVAGLVEAKRLKIAREHGLLDTPNAVIPMSIWWLINPTIPDQCNC</sequence>
<dbReference type="Pfam" id="PF00854">
    <property type="entry name" value="PTR2"/>
    <property type="match status" value="1"/>
</dbReference>
<comment type="similarity">
    <text evidence="2">Belongs to the major facilitator superfamily. Proton-dependent oligopeptide transporter (POT/PTR) (TC 2.A.17) family.</text>
</comment>
<comment type="subcellular location">
    <subcellularLocation>
        <location evidence="1">Membrane</location>
        <topology evidence="1">Multi-pass membrane protein</topology>
    </subcellularLocation>
</comment>
<reference evidence="7" key="1">
    <citation type="journal article" date="2022" name="Plant J.">
        <title>Strategies of tolerance reflected in two North American maple genomes.</title>
        <authorList>
            <person name="McEvoy S.L."/>
            <person name="Sezen U.U."/>
            <person name="Trouern-Trend A."/>
            <person name="McMahon S.M."/>
            <person name="Schaberg P.G."/>
            <person name="Yang J."/>
            <person name="Wegrzyn J.L."/>
            <person name="Swenson N.G."/>
        </authorList>
    </citation>
    <scope>NUCLEOTIDE SEQUENCE</scope>
    <source>
        <strain evidence="7">NS2018</strain>
    </source>
</reference>
<keyword evidence="5 6" id="KW-0472">Membrane</keyword>
<dbReference type="InterPro" id="IPR000109">
    <property type="entry name" value="POT_fam"/>
</dbReference>
<evidence type="ECO:0000256" key="1">
    <source>
        <dbReference type="ARBA" id="ARBA00004141"/>
    </source>
</evidence>
<accession>A0AA39SL25</accession>
<organism evidence="7 8">
    <name type="scientific">Acer saccharum</name>
    <name type="common">Sugar maple</name>
    <dbReference type="NCBI Taxonomy" id="4024"/>
    <lineage>
        <taxon>Eukaryota</taxon>
        <taxon>Viridiplantae</taxon>
        <taxon>Streptophyta</taxon>
        <taxon>Embryophyta</taxon>
        <taxon>Tracheophyta</taxon>
        <taxon>Spermatophyta</taxon>
        <taxon>Magnoliopsida</taxon>
        <taxon>eudicotyledons</taxon>
        <taxon>Gunneridae</taxon>
        <taxon>Pentapetalae</taxon>
        <taxon>rosids</taxon>
        <taxon>malvids</taxon>
        <taxon>Sapindales</taxon>
        <taxon>Sapindaceae</taxon>
        <taxon>Hippocastanoideae</taxon>
        <taxon>Acereae</taxon>
        <taxon>Acer</taxon>
    </lineage>
</organism>
<evidence type="ECO:0000256" key="2">
    <source>
        <dbReference type="ARBA" id="ARBA00005982"/>
    </source>
</evidence>
<keyword evidence="3 6" id="KW-0812">Transmembrane</keyword>
<evidence type="ECO:0000256" key="4">
    <source>
        <dbReference type="ARBA" id="ARBA00022989"/>
    </source>
</evidence>
<feature type="transmembrane region" description="Helical" evidence="6">
    <location>
        <begin position="92"/>
        <end position="117"/>
    </location>
</feature>
<dbReference type="AlphaFoldDB" id="A0AA39SL25"/>
<keyword evidence="4 6" id="KW-1133">Transmembrane helix</keyword>
<dbReference type="GO" id="GO:0016020">
    <property type="term" value="C:membrane"/>
    <property type="evidence" value="ECO:0007669"/>
    <property type="project" value="UniProtKB-SubCell"/>
</dbReference>
<evidence type="ECO:0000256" key="3">
    <source>
        <dbReference type="ARBA" id="ARBA00022692"/>
    </source>
</evidence>
<dbReference type="Gene3D" id="1.20.1250.20">
    <property type="entry name" value="MFS general substrate transporter like domains"/>
    <property type="match status" value="1"/>
</dbReference>
<proteinExistence type="inferred from homology"/>
<name>A0AA39SL25_ACESA</name>
<keyword evidence="8" id="KW-1185">Reference proteome</keyword>
<dbReference type="InterPro" id="IPR036259">
    <property type="entry name" value="MFS_trans_sf"/>
</dbReference>
<dbReference type="Proteomes" id="UP001168877">
    <property type="component" value="Unassembled WGS sequence"/>
</dbReference>
<dbReference type="PANTHER" id="PTHR11654">
    <property type="entry name" value="OLIGOPEPTIDE TRANSPORTER-RELATED"/>
    <property type="match status" value="1"/>
</dbReference>
<feature type="transmembrane region" description="Helical" evidence="6">
    <location>
        <begin position="51"/>
        <end position="72"/>
    </location>
</feature>
<dbReference type="EMBL" id="JAUESC010000380">
    <property type="protein sequence ID" value="KAK0593223.1"/>
    <property type="molecule type" value="Genomic_DNA"/>
</dbReference>
<evidence type="ECO:0000313" key="7">
    <source>
        <dbReference type="EMBL" id="KAK0593223.1"/>
    </source>
</evidence>